<dbReference type="InterPro" id="IPR023214">
    <property type="entry name" value="HAD_sf"/>
</dbReference>
<dbReference type="OrthoDB" id="7059309at2"/>
<dbReference type="Gene3D" id="3.40.50.1000">
    <property type="entry name" value="HAD superfamily/HAD-like"/>
    <property type="match status" value="1"/>
</dbReference>
<evidence type="ECO:0000259" key="8">
    <source>
        <dbReference type="Pfam" id="PF00122"/>
    </source>
</evidence>
<feature type="domain" description="P-type ATPase A" evidence="8">
    <location>
        <begin position="155"/>
        <end position="245"/>
    </location>
</feature>
<feature type="transmembrane region" description="Helical" evidence="6">
    <location>
        <begin position="95"/>
        <end position="120"/>
    </location>
</feature>
<feature type="transmembrane region" description="Helical" evidence="6">
    <location>
        <begin position="261"/>
        <end position="280"/>
    </location>
</feature>
<feature type="transmembrane region" description="Helical" evidence="6">
    <location>
        <begin position="65"/>
        <end position="83"/>
    </location>
</feature>
<evidence type="ECO:0000256" key="2">
    <source>
        <dbReference type="ARBA" id="ARBA00006024"/>
    </source>
</evidence>
<dbReference type="NCBIfam" id="TIGR01494">
    <property type="entry name" value="ATPase_P-type"/>
    <property type="match status" value="2"/>
</dbReference>
<dbReference type="InterPro" id="IPR027256">
    <property type="entry name" value="P-typ_ATPase_IB"/>
</dbReference>
<keyword evidence="6" id="KW-0479">Metal-binding</keyword>
<dbReference type="NCBIfam" id="TIGR01525">
    <property type="entry name" value="ATPase-IB_hvy"/>
    <property type="match status" value="1"/>
</dbReference>
<dbReference type="AlphaFoldDB" id="A0A0B4DMN8"/>
<comment type="similarity">
    <text evidence="2 6">Belongs to the cation transport ATPase (P-type) (TC 3.A.3) family. Type IB subfamily.</text>
</comment>
<feature type="transmembrane region" description="Helical" evidence="6">
    <location>
        <begin position="286"/>
        <end position="308"/>
    </location>
</feature>
<organism evidence="9 10">
    <name type="scientific">Pseudarthrobacter phenanthrenivorans</name>
    <name type="common">Arthrobacter phenanthrenivorans</name>
    <dbReference type="NCBI Taxonomy" id="361575"/>
    <lineage>
        <taxon>Bacteria</taxon>
        <taxon>Bacillati</taxon>
        <taxon>Actinomycetota</taxon>
        <taxon>Actinomycetes</taxon>
        <taxon>Micrococcales</taxon>
        <taxon>Micrococcaceae</taxon>
        <taxon>Pseudarthrobacter</taxon>
    </lineage>
</organism>
<dbReference type="EMBL" id="JWTB01000012">
    <property type="protein sequence ID" value="KIC67961.1"/>
    <property type="molecule type" value="Genomic_DNA"/>
</dbReference>
<dbReference type="Pfam" id="PF00702">
    <property type="entry name" value="Hydrolase"/>
    <property type="match status" value="1"/>
</dbReference>
<dbReference type="GO" id="GO:0016887">
    <property type="term" value="F:ATP hydrolysis activity"/>
    <property type="evidence" value="ECO:0007669"/>
    <property type="project" value="InterPro"/>
</dbReference>
<gene>
    <name evidence="9" type="ORF">RM50_06750</name>
</gene>
<dbReference type="InterPro" id="IPR036412">
    <property type="entry name" value="HAD-like_sf"/>
</dbReference>
<proteinExistence type="inferred from homology"/>
<dbReference type="Gene3D" id="3.40.1110.10">
    <property type="entry name" value="Calcium-transporting ATPase, cytoplasmic domain N"/>
    <property type="match status" value="1"/>
</dbReference>
<dbReference type="PANTHER" id="PTHR48085:SF5">
    <property type="entry name" value="CADMIUM_ZINC-TRANSPORTING ATPASE HMA4-RELATED"/>
    <property type="match status" value="1"/>
</dbReference>
<dbReference type="Proteomes" id="UP000031196">
    <property type="component" value="Unassembled WGS sequence"/>
</dbReference>
<dbReference type="InterPro" id="IPR018303">
    <property type="entry name" value="ATPase_P-typ_P_site"/>
</dbReference>
<keyword evidence="5 6" id="KW-0472">Membrane</keyword>
<keyword evidence="6 9" id="KW-0067">ATP-binding</keyword>
<comment type="caution">
    <text evidence="9">The sequence shown here is derived from an EMBL/GenBank/DDBJ whole genome shotgun (WGS) entry which is preliminary data.</text>
</comment>
<dbReference type="InterPro" id="IPR008250">
    <property type="entry name" value="ATPase_P-typ_transduc_dom_A_sf"/>
</dbReference>
<dbReference type="InterPro" id="IPR059000">
    <property type="entry name" value="ATPase_P-type_domA"/>
</dbReference>
<dbReference type="GO" id="GO:0005524">
    <property type="term" value="F:ATP binding"/>
    <property type="evidence" value="ECO:0007669"/>
    <property type="project" value="UniProtKB-UniRule"/>
</dbReference>
<dbReference type="PRINTS" id="PR00119">
    <property type="entry name" value="CATATPASE"/>
</dbReference>
<feature type="transmembrane region" description="Helical" evidence="6">
    <location>
        <begin position="38"/>
        <end position="58"/>
    </location>
</feature>
<dbReference type="GO" id="GO:0015086">
    <property type="term" value="F:cadmium ion transmembrane transporter activity"/>
    <property type="evidence" value="ECO:0007669"/>
    <property type="project" value="TreeGrafter"/>
</dbReference>
<evidence type="ECO:0000313" key="10">
    <source>
        <dbReference type="Proteomes" id="UP000031196"/>
    </source>
</evidence>
<reference evidence="9 10" key="1">
    <citation type="submission" date="2014-12" db="EMBL/GenBank/DDBJ databases">
        <title>Genome sequencing of Arthrobacter phenanthrenivorans SWC37.</title>
        <authorList>
            <person name="Tan P.W."/>
            <person name="Chan K.-G."/>
        </authorList>
    </citation>
    <scope>NUCLEOTIDE SEQUENCE [LARGE SCALE GENOMIC DNA]</scope>
    <source>
        <strain evidence="9 10">SWC37</strain>
    </source>
</reference>
<dbReference type="PANTHER" id="PTHR48085">
    <property type="entry name" value="CADMIUM/ZINC-TRANSPORTING ATPASE HMA2-RELATED"/>
    <property type="match status" value="1"/>
</dbReference>
<evidence type="ECO:0000313" key="9">
    <source>
        <dbReference type="EMBL" id="KIC67961.1"/>
    </source>
</evidence>
<dbReference type="GO" id="GO:0046872">
    <property type="term" value="F:metal ion binding"/>
    <property type="evidence" value="ECO:0007669"/>
    <property type="project" value="UniProtKB-KW"/>
</dbReference>
<dbReference type="Gene3D" id="2.70.150.10">
    <property type="entry name" value="Calcium-transporting ATPase, cytoplasmic transduction domain A"/>
    <property type="match status" value="1"/>
</dbReference>
<dbReference type="GO" id="GO:0019829">
    <property type="term" value="F:ATPase-coupled monoatomic cation transmembrane transporter activity"/>
    <property type="evidence" value="ECO:0007669"/>
    <property type="project" value="InterPro"/>
</dbReference>
<dbReference type="InterPro" id="IPR023299">
    <property type="entry name" value="ATPase_P-typ_cyto_dom_N"/>
</dbReference>
<dbReference type="InterPro" id="IPR001757">
    <property type="entry name" value="P_typ_ATPase"/>
</dbReference>
<dbReference type="Pfam" id="PF00122">
    <property type="entry name" value="E1-E2_ATPase"/>
    <property type="match status" value="1"/>
</dbReference>
<evidence type="ECO:0000256" key="3">
    <source>
        <dbReference type="ARBA" id="ARBA00022692"/>
    </source>
</evidence>
<name>A0A0B4DMN8_PSEPS</name>
<dbReference type="RefSeq" id="WP_043451103.1">
    <property type="nucleotide sequence ID" value="NZ_JWTB01000012.1"/>
</dbReference>
<feature type="transmembrane region" description="Helical" evidence="6">
    <location>
        <begin position="588"/>
        <end position="612"/>
    </location>
</feature>
<accession>A0A0B4DMN8</accession>
<evidence type="ECO:0000256" key="5">
    <source>
        <dbReference type="ARBA" id="ARBA00023136"/>
    </source>
</evidence>
<protein>
    <submittedName>
        <fullName evidence="9">Cobalt ABC transporter ATP-binding protein</fullName>
    </submittedName>
</protein>
<dbReference type="SUPFAM" id="SSF81665">
    <property type="entry name" value="Calcium ATPase, transmembrane domain M"/>
    <property type="match status" value="1"/>
</dbReference>
<evidence type="ECO:0000256" key="4">
    <source>
        <dbReference type="ARBA" id="ARBA00022989"/>
    </source>
</evidence>
<dbReference type="GO" id="GO:0005886">
    <property type="term" value="C:plasma membrane"/>
    <property type="evidence" value="ECO:0007669"/>
    <property type="project" value="UniProtKB-SubCell"/>
</dbReference>
<keyword evidence="4 6" id="KW-1133">Transmembrane helix</keyword>
<dbReference type="PROSITE" id="PS00154">
    <property type="entry name" value="ATPASE_E1_E2"/>
    <property type="match status" value="1"/>
</dbReference>
<dbReference type="SUPFAM" id="SSF56784">
    <property type="entry name" value="HAD-like"/>
    <property type="match status" value="1"/>
</dbReference>
<feature type="region of interest" description="Disordered" evidence="7">
    <location>
        <begin position="1"/>
        <end position="24"/>
    </location>
</feature>
<sequence length="651" mass="67088">MRRPTSLPAGIGESPGSADDGSAPKAPLAKVWDVLRRYPGVALTCLALALTLVLLQAGLDLQVRILASGYAAVIVLVRAAGMVRSLRAGRWGIDLLALMAIVSTVAVGEYLAALVVILMLTGGEALEDFAQGRAARELRSLLDRAPRFAHREGPGAALEEVPIGDVVPGDVLVVRPSELVPVDGELLSDSAVLDESSLTGESLPVERSRGEGLLSGSVNGEAAIRVRAAATAADSQYSRIIALVEEASNSRAPVVRLADRYAVPFTLLALLMAATGWFLSGEALRFAQVLVVATPCPLLIAAPVAFLAGTSQAAHKGIIIKNTRTLEQLAKARTAVFDKTGTLTSGRPVLDELRVAPGLGLALGADRILQLAASAEQYSSHVLAASVIQAATAAGLDLLPVQHATESATKGVEAQCGGHRVVVGKAGLVGSLSTGFQEAVLRAGQLAVYVGVDGEYAGALVMKDPLRHDAVDTLARLHALGVRHTMLLTGDVHATAAHIAREAGIGRIQAECLPEDKVTTVAALKERPVLMVGDGVNDAPVLAAADVGIAMGAKGATAASESADVVVMLDDLSKVALAVAIGKRTVSVALVSIWTGIGLSIVLMAIAMTGYIPAVTGALLQELVDLATILNGLRALHGAGRQRAVRQLQPA</sequence>
<dbReference type="InterPro" id="IPR051014">
    <property type="entry name" value="Cation_Transport_ATPase_IB"/>
</dbReference>
<keyword evidence="6" id="KW-1003">Cell membrane</keyword>
<evidence type="ECO:0000256" key="7">
    <source>
        <dbReference type="SAM" id="MobiDB-lite"/>
    </source>
</evidence>
<keyword evidence="3 6" id="KW-0812">Transmembrane</keyword>
<evidence type="ECO:0000256" key="6">
    <source>
        <dbReference type="RuleBase" id="RU362081"/>
    </source>
</evidence>
<keyword evidence="6" id="KW-0547">Nucleotide-binding</keyword>
<dbReference type="SUPFAM" id="SSF81653">
    <property type="entry name" value="Calcium ATPase, transduction domain A"/>
    <property type="match status" value="1"/>
</dbReference>
<dbReference type="NCBIfam" id="TIGR01512">
    <property type="entry name" value="ATPase-IB2_Cd"/>
    <property type="match status" value="1"/>
</dbReference>
<evidence type="ECO:0000256" key="1">
    <source>
        <dbReference type="ARBA" id="ARBA00004651"/>
    </source>
</evidence>
<dbReference type="InterPro" id="IPR023298">
    <property type="entry name" value="ATPase_P-typ_TM_dom_sf"/>
</dbReference>
<comment type="subcellular location">
    <subcellularLocation>
        <location evidence="1">Cell membrane</location>
        <topology evidence="1">Multi-pass membrane protein</topology>
    </subcellularLocation>
</comment>